<dbReference type="Gene3D" id="3.40.50.300">
    <property type="entry name" value="P-loop containing nucleotide triphosphate hydrolases"/>
    <property type="match status" value="1"/>
</dbReference>
<dbReference type="InterPro" id="IPR003439">
    <property type="entry name" value="ABC_transporter-like_ATP-bd"/>
</dbReference>
<dbReference type="SUPFAM" id="SSF52540">
    <property type="entry name" value="P-loop containing nucleoside triphosphate hydrolases"/>
    <property type="match status" value="1"/>
</dbReference>
<keyword evidence="2" id="KW-0547">Nucleotide-binding</keyword>
<dbReference type="OrthoDB" id="9772862at2"/>
<dbReference type="RefSeq" id="WP_014437570.1">
    <property type="nucleotide sequence ID" value="NC_017080.1"/>
</dbReference>
<dbReference type="KEGG" id="phm:PSMK_21930"/>
<evidence type="ECO:0000256" key="2">
    <source>
        <dbReference type="ARBA" id="ARBA00022741"/>
    </source>
</evidence>
<dbReference type="GO" id="GO:0005524">
    <property type="term" value="F:ATP binding"/>
    <property type="evidence" value="ECO:0007669"/>
    <property type="project" value="UniProtKB-KW"/>
</dbReference>
<keyword evidence="3 6" id="KW-0067">ATP-binding</keyword>
<dbReference type="GO" id="GO:0016887">
    <property type="term" value="F:ATP hydrolysis activity"/>
    <property type="evidence" value="ECO:0007669"/>
    <property type="project" value="InterPro"/>
</dbReference>
<dbReference type="InterPro" id="IPR017871">
    <property type="entry name" value="ABC_transporter-like_CS"/>
</dbReference>
<feature type="region of interest" description="Disordered" evidence="4">
    <location>
        <begin position="251"/>
        <end position="272"/>
    </location>
</feature>
<dbReference type="Proteomes" id="UP000007881">
    <property type="component" value="Chromosome"/>
</dbReference>
<proteinExistence type="predicted"/>
<dbReference type="InterPro" id="IPR003593">
    <property type="entry name" value="AAA+_ATPase"/>
</dbReference>
<dbReference type="SMART" id="SM00382">
    <property type="entry name" value="AAA"/>
    <property type="match status" value="1"/>
</dbReference>
<dbReference type="eggNOG" id="COG1127">
    <property type="taxonomic scope" value="Bacteria"/>
</dbReference>
<name>I0IGG4_PHYMF</name>
<dbReference type="PANTHER" id="PTHR43023">
    <property type="entry name" value="PROTEIN TRIGALACTOSYLDIACYLGLYCEROL 3, CHLOROPLASTIC"/>
    <property type="match status" value="1"/>
</dbReference>
<dbReference type="AlphaFoldDB" id="I0IGG4"/>
<dbReference type="PANTHER" id="PTHR43023:SF6">
    <property type="entry name" value="INTERMEMBRANE PHOSPHOLIPID TRANSPORT SYSTEM ATP-BINDING PROTEIN MLAF"/>
    <property type="match status" value="1"/>
</dbReference>
<evidence type="ECO:0000256" key="1">
    <source>
        <dbReference type="ARBA" id="ARBA00022448"/>
    </source>
</evidence>
<feature type="domain" description="ABC transporter" evidence="5">
    <location>
        <begin position="14"/>
        <end position="250"/>
    </location>
</feature>
<evidence type="ECO:0000313" key="7">
    <source>
        <dbReference type="Proteomes" id="UP000007881"/>
    </source>
</evidence>
<dbReference type="HOGENOM" id="CLU_000604_1_22_0"/>
<keyword evidence="1" id="KW-0813">Transport</keyword>
<evidence type="ECO:0000313" key="6">
    <source>
        <dbReference type="EMBL" id="BAM04352.1"/>
    </source>
</evidence>
<gene>
    <name evidence="6" type="ordered locus">PSMK_21930</name>
</gene>
<protein>
    <submittedName>
        <fullName evidence="6">Putative ABC transporter ATP-binding protein</fullName>
    </submittedName>
</protein>
<dbReference type="PROSITE" id="PS00211">
    <property type="entry name" value="ABC_TRANSPORTER_1"/>
    <property type="match status" value="1"/>
</dbReference>
<sequence>MPEHPADPHTDNIIECDDIVVRFGEQVVLDHLTLNVKRGERLVILGGSGAGKSTLLNLMSGQTRSTSGVMRIDGKNICAMSDAELDEYRKTIGVLFQSGALFQSMTVGDNVALPLRMHTDLDEDTIGTIVKMKLELVGLREHAGKLPSEISGGMQKRAGLARALAMDPKVIYYDEPSAGLDPVSVTQVDELMIGLNETLGVTTVIITHEMVSAFRVAQRLVLMDQGKFVADGTPEEMRNSEDPLVYQFVNGESDGPLSDRRSSDDYTQSLLS</sequence>
<dbReference type="STRING" id="1142394.PSMK_21930"/>
<dbReference type="CDD" id="cd03261">
    <property type="entry name" value="ABC_Org_Solvent_Resistant"/>
    <property type="match status" value="1"/>
</dbReference>
<dbReference type="InterPro" id="IPR027417">
    <property type="entry name" value="P-loop_NTPase"/>
</dbReference>
<dbReference type="PROSITE" id="PS50893">
    <property type="entry name" value="ABC_TRANSPORTER_2"/>
    <property type="match status" value="1"/>
</dbReference>
<reference evidence="6 7" key="1">
    <citation type="submission" date="2012-02" db="EMBL/GenBank/DDBJ databases">
        <title>Complete genome sequence of Phycisphaera mikurensis NBRC 102666.</title>
        <authorList>
            <person name="Ankai A."/>
            <person name="Hosoyama A."/>
            <person name="Terui Y."/>
            <person name="Sekine M."/>
            <person name="Fukai R."/>
            <person name="Kato Y."/>
            <person name="Nakamura S."/>
            <person name="Yamada-Narita S."/>
            <person name="Kawakoshi A."/>
            <person name="Fukunaga Y."/>
            <person name="Yamazaki S."/>
            <person name="Fujita N."/>
        </authorList>
    </citation>
    <scope>NUCLEOTIDE SEQUENCE [LARGE SCALE GENOMIC DNA]</scope>
    <source>
        <strain evidence="7">NBRC 102666 / KCTC 22515 / FYK2301M01</strain>
    </source>
</reference>
<evidence type="ECO:0000256" key="4">
    <source>
        <dbReference type="SAM" id="MobiDB-lite"/>
    </source>
</evidence>
<dbReference type="EMBL" id="AP012338">
    <property type="protein sequence ID" value="BAM04352.1"/>
    <property type="molecule type" value="Genomic_DNA"/>
</dbReference>
<accession>I0IGG4</accession>
<evidence type="ECO:0000259" key="5">
    <source>
        <dbReference type="PROSITE" id="PS50893"/>
    </source>
</evidence>
<dbReference type="Pfam" id="PF00005">
    <property type="entry name" value="ABC_tran"/>
    <property type="match status" value="1"/>
</dbReference>
<keyword evidence="7" id="KW-1185">Reference proteome</keyword>
<organism evidence="6 7">
    <name type="scientific">Phycisphaera mikurensis (strain NBRC 102666 / KCTC 22515 / FYK2301M01)</name>
    <dbReference type="NCBI Taxonomy" id="1142394"/>
    <lineage>
        <taxon>Bacteria</taxon>
        <taxon>Pseudomonadati</taxon>
        <taxon>Planctomycetota</taxon>
        <taxon>Phycisphaerae</taxon>
        <taxon>Phycisphaerales</taxon>
        <taxon>Phycisphaeraceae</taxon>
        <taxon>Phycisphaera</taxon>
    </lineage>
</organism>
<evidence type="ECO:0000256" key="3">
    <source>
        <dbReference type="ARBA" id="ARBA00022840"/>
    </source>
</evidence>